<dbReference type="PROSITE" id="PS51159">
    <property type="entry name" value="CBM21"/>
    <property type="match status" value="1"/>
</dbReference>
<evidence type="ECO:0000256" key="1">
    <source>
        <dbReference type="SAM" id="MobiDB-lite"/>
    </source>
</evidence>
<feature type="compositionally biased region" description="Polar residues" evidence="1">
    <location>
        <begin position="117"/>
        <end position="129"/>
    </location>
</feature>
<feature type="compositionally biased region" description="Polar residues" evidence="1">
    <location>
        <begin position="770"/>
        <end position="785"/>
    </location>
</feature>
<dbReference type="InterPro" id="IPR005036">
    <property type="entry name" value="CBM21_dom"/>
</dbReference>
<feature type="region of interest" description="Disordered" evidence="1">
    <location>
        <begin position="491"/>
        <end position="518"/>
    </location>
</feature>
<feature type="compositionally biased region" description="Low complexity" evidence="1">
    <location>
        <begin position="895"/>
        <end position="909"/>
    </location>
</feature>
<feature type="compositionally biased region" description="Low complexity" evidence="1">
    <location>
        <begin position="175"/>
        <end position="196"/>
    </location>
</feature>
<evidence type="ECO:0000313" key="3">
    <source>
        <dbReference type="EMBL" id="KAF9533664.1"/>
    </source>
</evidence>
<dbReference type="PANTHER" id="PTHR12307:SF36">
    <property type="entry name" value="GLYCOGEN-BINDING SUBUNIT 76A"/>
    <property type="match status" value="1"/>
</dbReference>
<evidence type="ECO:0000313" key="4">
    <source>
        <dbReference type="Proteomes" id="UP000807306"/>
    </source>
</evidence>
<name>A0A9P6ES47_9AGAR</name>
<feature type="domain" description="CBM21" evidence="2">
    <location>
        <begin position="324"/>
        <end position="440"/>
    </location>
</feature>
<protein>
    <submittedName>
        <fullName evidence="3">Phosphatase regulatory subunit-domain-containing protein</fullName>
    </submittedName>
</protein>
<dbReference type="EMBL" id="MU157828">
    <property type="protein sequence ID" value="KAF9533664.1"/>
    <property type="molecule type" value="Genomic_DNA"/>
</dbReference>
<reference evidence="3" key="1">
    <citation type="submission" date="2020-11" db="EMBL/GenBank/DDBJ databases">
        <authorList>
            <consortium name="DOE Joint Genome Institute"/>
            <person name="Ahrendt S."/>
            <person name="Riley R."/>
            <person name="Andreopoulos W."/>
            <person name="Labutti K."/>
            <person name="Pangilinan J."/>
            <person name="Ruiz-Duenas F.J."/>
            <person name="Barrasa J.M."/>
            <person name="Sanchez-Garcia M."/>
            <person name="Camarero S."/>
            <person name="Miyauchi S."/>
            <person name="Serrano A."/>
            <person name="Linde D."/>
            <person name="Babiker R."/>
            <person name="Drula E."/>
            <person name="Ayuso-Fernandez I."/>
            <person name="Pacheco R."/>
            <person name="Padilla G."/>
            <person name="Ferreira P."/>
            <person name="Barriuso J."/>
            <person name="Kellner H."/>
            <person name="Castanera R."/>
            <person name="Alfaro M."/>
            <person name="Ramirez L."/>
            <person name="Pisabarro A.G."/>
            <person name="Kuo A."/>
            <person name="Tritt A."/>
            <person name="Lipzen A."/>
            <person name="He G."/>
            <person name="Yan M."/>
            <person name="Ng V."/>
            <person name="Cullen D."/>
            <person name="Martin F."/>
            <person name="Rosso M.-N."/>
            <person name="Henrissat B."/>
            <person name="Hibbett D."/>
            <person name="Martinez A.T."/>
            <person name="Grigoriev I.V."/>
        </authorList>
    </citation>
    <scope>NUCLEOTIDE SEQUENCE</scope>
    <source>
        <strain evidence="3">CBS 506.95</strain>
    </source>
</reference>
<sequence length="922" mass="99031">MNQSQEHHRFSRSSNTAGAPLPAIPRRSSSTTSRPALASSSSCLLPSQGLLSASSSLGGLSTVTITPATPPKNEDESSSNSDATRQSRRKRKSEVRTVNPNALYPPELSTPIPPQPATRTIPTLSSLNGNDADATPRPAAPRPMMYVPGMPLRLSLESLKLRNSPPHSGRRPAISTSVSLPASASTSSFTSPTEAPLIRKKSGQVVRSSLKSSRSSSRCQDNLVVLNPAFPSSKSEPATPTASKAVHFDANLEQVKLFLAEQKPLAVSRDGSPTDDTSGTDSDFPWFIYGHGESASRPGTGSGVEFDEKKAKLVMHSNMPPRAAPFHPLMDVSLEDLTLSPDAANILGHVIVRNIAFNKSIAVRFTFDKWQTTSEVLAKWQESVGREKLWDRFSFSIRLNDLILMKREEVEGKRLELAVRYSVDGRDIWDNNNAKNYIATFVKVQQEKEPRERGRPSASMAAKKMAAMAKAALTFSDDELGDLQSKLKAAASSQSTARAPSPTKVAESSASASAAKPGFTADDFKKGASFAARYDFANSSKNPWRPPTTVAPPLHTRTQSFPLPSTTSSSMPWQQQVESIYGGENHGLGLGLGAQSGYVPSRKAPPAVGHPVHQHQRPKPAALLGSPRDIDDAFHSVPFPTQKEDEYEAPTAINGRVRNHQRGYFDIPRDFGSPRRTPSGTPRSPLEITSEDFWNPLEATPTPSSMTRFNSFPPVNVASSSTSPLPSPQLTPDDAPRSSSMRGGAGLSIVVKSPLPTISTNVSAAYVDMSSDSSEPETASTEISVTPSSSRSSTPPSPGPLTLPGDDMVEDKNKHYHELLAKFCFFTGSGTETHIYPNSLLSSKDTIPRPSSASDIDRLFFETSPPLPSTLPTTCLDDLAMITKTPPRSRSNSGSLTPTPSASANSSLTNLTLTPSSTIMLA</sequence>
<keyword evidence="4" id="KW-1185">Reference proteome</keyword>
<feature type="region of interest" description="Disordered" evidence="1">
    <location>
        <begin position="664"/>
        <end position="744"/>
    </location>
</feature>
<comment type="caution">
    <text evidence="3">The sequence shown here is derived from an EMBL/GenBank/DDBJ whole genome shotgun (WGS) entry which is preliminary data.</text>
</comment>
<evidence type="ECO:0000259" key="2">
    <source>
        <dbReference type="PROSITE" id="PS51159"/>
    </source>
</evidence>
<feature type="region of interest" description="Disordered" evidence="1">
    <location>
        <begin position="1"/>
        <end position="143"/>
    </location>
</feature>
<dbReference type="Proteomes" id="UP000807306">
    <property type="component" value="Unassembled WGS sequence"/>
</dbReference>
<dbReference type="Gene3D" id="2.60.40.2440">
    <property type="entry name" value="Carbohydrate binding type-21 domain"/>
    <property type="match status" value="1"/>
</dbReference>
<dbReference type="GO" id="GO:2001069">
    <property type="term" value="F:glycogen binding"/>
    <property type="evidence" value="ECO:0007669"/>
    <property type="project" value="TreeGrafter"/>
</dbReference>
<feature type="compositionally biased region" description="Low complexity" evidence="1">
    <location>
        <begin position="207"/>
        <end position="218"/>
    </location>
</feature>
<organism evidence="3 4">
    <name type="scientific">Crepidotus variabilis</name>
    <dbReference type="NCBI Taxonomy" id="179855"/>
    <lineage>
        <taxon>Eukaryota</taxon>
        <taxon>Fungi</taxon>
        <taxon>Dikarya</taxon>
        <taxon>Basidiomycota</taxon>
        <taxon>Agaricomycotina</taxon>
        <taxon>Agaricomycetes</taxon>
        <taxon>Agaricomycetidae</taxon>
        <taxon>Agaricales</taxon>
        <taxon>Agaricineae</taxon>
        <taxon>Crepidotaceae</taxon>
        <taxon>Crepidotus</taxon>
    </lineage>
</organism>
<feature type="compositionally biased region" description="Low complexity" evidence="1">
    <location>
        <begin position="674"/>
        <end position="685"/>
    </location>
</feature>
<feature type="compositionally biased region" description="Low complexity" evidence="1">
    <location>
        <begin position="25"/>
        <end position="61"/>
    </location>
</feature>
<feature type="compositionally biased region" description="Polar residues" evidence="1">
    <location>
        <begin position="701"/>
        <end position="710"/>
    </location>
</feature>
<dbReference type="PANTHER" id="PTHR12307">
    <property type="entry name" value="PROTEIN PHOSPHATASE 1 REGULATORY SUBUNIT"/>
    <property type="match status" value="1"/>
</dbReference>
<dbReference type="InterPro" id="IPR050782">
    <property type="entry name" value="PP1_regulatory_subunit_3"/>
</dbReference>
<proteinExistence type="predicted"/>
<feature type="region of interest" description="Disordered" evidence="1">
    <location>
        <begin position="162"/>
        <end position="219"/>
    </location>
</feature>
<dbReference type="OrthoDB" id="1881at2759"/>
<dbReference type="GO" id="GO:0008157">
    <property type="term" value="F:protein phosphatase 1 binding"/>
    <property type="evidence" value="ECO:0007669"/>
    <property type="project" value="TreeGrafter"/>
</dbReference>
<dbReference type="GO" id="GO:0005979">
    <property type="term" value="P:regulation of glycogen biosynthetic process"/>
    <property type="evidence" value="ECO:0007669"/>
    <property type="project" value="TreeGrafter"/>
</dbReference>
<feature type="region of interest" description="Disordered" evidence="1">
    <location>
        <begin position="769"/>
        <end position="809"/>
    </location>
</feature>
<feature type="region of interest" description="Disordered" evidence="1">
    <location>
        <begin position="884"/>
        <end position="909"/>
    </location>
</feature>
<dbReference type="Pfam" id="PF03370">
    <property type="entry name" value="CBM_21"/>
    <property type="match status" value="1"/>
</dbReference>
<gene>
    <name evidence="3" type="ORF">CPB83DRAFT_832118</name>
</gene>
<accession>A0A9P6ES47</accession>
<dbReference type="GO" id="GO:0000164">
    <property type="term" value="C:protein phosphatase type 1 complex"/>
    <property type="evidence" value="ECO:0007669"/>
    <property type="project" value="TreeGrafter"/>
</dbReference>
<feature type="compositionally biased region" description="Low complexity" evidence="1">
    <location>
        <begin position="719"/>
        <end position="732"/>
    </location>
</feature>
<dbReference type="AlphaFoldDB" id="A0A9P6ES47"/>
<dbReference type="InterPro" id="IPR038175">
    <property type="entry name" value="CBM21_dom_sf"/>
</dbReference>